<organism evidence="1 2">
    <name type="scientific">Araneus ventricosus</name>
    <name type="common">Orbweaver spider</name>
    <name type="synonym">Epeira ventricosa</name>
    <dbReference type="NCBI Taxonomy" id="182803"/>
    <lineage>
        <taxon>Eukaryota</taxon>
        <taxon>Metazoa</taxon>
        <taxon>Ecdysozoa</taxon>
        <taxon>Arthropoda</taxon>
        <taxon>Chelicerata</taxon>
        <taxon>Arachnida</taxon>
        <taxon>Araneae</taxon>
        <taxon>Araneomorphae</taxon>
        <taxon>Entelegynae</taxon>
        <taxon>Araneoidea</taxon>
        <taxon>Araneidae</taxon>
        <taxon>Araneus</taxon>
    </lineage>
</organism>
<keyword evidence="2" id="KW-1185">Reference proteome</keyword>
<dbReference type="Proteomes" id="UP000499080">
    <property type="component" value="Unassembled WGS sequence"/>
</dbReference>
<protein>
    <submittedName>
        <fullName evidence="1">Uncharacterized protein</fullName>
    </submittedName>
</protein>
<name>A0A4Y2MTY7_ARAVE</name>
<sequence>MASKEHNPEKSTSVSSGFTQLLLRKLQESLDRRNQLMDLQNSFDIRHHSGMRFFRFLTDFHFFSPAEICFFFRKFRFYTKKRNLPIFRFRKKILGKYARPCGLTPLARKLADSSTDESTLYQQALQG</sequence>
<accession>A0A4Y2MTY7</accession>
<dbReference type="EMBL" id="BGPR01007851">
    <property type="protein sequence ID" value="GBN29989.1"/>
    <property type="molecule type" value="Genomic_DNA"/>
</dbReference>
<comment type="caution">
    <text evidence="1">The sequence shown here is derived from an EMBL/GenBank/DDBJ whole genome shotgun (WGS) entry which is preliminary data.</text>
</comment>
<evidence type="ECO:0000313" key="2">
    <source>
        <dbReference type="Proteomes" id="UP000499080"/>
    </source>
</evidence>
<reference evidence="1 2" key="1">
    <citation type="journal article" date="2019" name="Sci. Rep.">
        <title>Orb-weaving spider Araneus ventricosus genome elucidates the spidroin gene catalogue.</title>
        <authorList>
            <person name="Kono N."/>
            <person name="Nakamura H."/>
            <person name="Ohtoshi R."/>
            <person name="Moran D.A.P."/>
            <person name="Shinohara A."/>
            <person name="Yoshida Y."/>
            <person name="Fujiwara M."/>
            <person name="Mori M."/>
            <person name="Tomita M."/>
            <person name="Arakawa K."/>
        </authorList>
    </citation>
    <scope>NUCLEOTIDE SEQUENCE [LARGE SCALE GENOMIC DNA]</scope>
</reference>
<proteinExistence type="predicted"/>
<evidence type="ECO:0000313" key="1">
    <source>
        <dbReference type="EMBL" id="GBN29989.1"/>
    </source>
</evidence>
<dbReference type="AlphaFoldDB" id="A0A4Y2MTY7"/>
<gene>
    <name evidence="1" type="ORF">AVEN_198481_1</name>
</gene>